<dbReference type="GO" id="GO:0022625">
    <property type="term" value="C:cytosolic large ribosomal subunit"/>
    <property type="evidence" value="ECO:0007669"/>
    <property type="project" value="TreeGrafter"/>
</dbReference>
<keyword evidence="2 4" id="KW-0689">Ribosomal protein</keyword>
<keyword evidence="5" id="KW-1185">Reference proteome</keyword>
<protein>
    <submittedName>
        <fullName evidence="4">Ribosomal protein L32e</fullName>
    </submittedName>
</protein>
<dbReference type="STRING" id="1684307.A0A316U8F4"/>
<proteinExistence type="inferred from homology"/>
<keyword evidence="3" id="KW-0687">Ribonucleoprotein</keyword>
<evidence type="ECO:0000313" key="4">
    <source>
        <dbReference type="EMBL" id="PWN20653.1"/>
    </source>
</evidence>
<evidence type="ECO:0000256" key="3">
    <source>
        <dbReference type="ARBA" id="ARBA00023274"/>
    </source>
</evidence>
<dbReference type="AlphaFoldDB" id="A0A316U8F4"/>
<accession>A0A316U8F4</accession>
<evidence type="ECO:0000313" key="5">
    <source>
        <dbReference type="Proteomes" id="UP000245942"/>
    </source>
</evidence>
<dbReference type="PANTHER" id="PTHR23413">
    <property type="entry name" value="60S RIBOSOMAL PROTEIN L32 AND DNA-DIRECTED RNA POLYMERASE II, SUBUNIT N"/>
    <property type="match status" value="1"/>
</dbReference>
<dbReference type="OrthoDB" id="268693at2759"/>
<dbReference type="InterPro" id="IPR001515">
    <property type="entry name" value="Ribosomal_eL32"/>
</dbReference>
<dbReference type="PANTHER" id="PTHR23413:SF1">
    <property type="entry name" value="RIBOSOMAL PROTEIN L32"/>
    <property type="match status" value="1"/>
</dbReference>
<evidence type="ECO:0000256" key="1">
    <source>
        <dbReference type="ARBA" id="ARBA00008431"/>
    </source>
</evidence>
<dbReference type="SUPFAM" id="SSF52042">
    <property type="entry name" value="Ribosomal protein L32e"/>
    <property type="match status" value="1"/>
</dbReference>
<dbReference type="GO" id="GO:0006412">
    <property type="term" value="P:translation"/>
    <property type="evidence" value="ECO:0007669"/>
    <property type="project" value="InterPro"/>
</dbReference>
<evidence type="ECO:0000256" key="2">
    <source>
        <dbReference type="ARBA" id="ARBA00022980"/>
    </source>
</evidence>
<dbReference type="EMBL" id="KZ819327">
    <property type="protein sequence ID" value="PWN20653.1"/>
    <property type="molecule type" value="Genomic_DNA"/>
</dbReference>
<dbReference type="Pfam" id="PF01655">
    <property type="entry name" value="Ribosomal_L32e"/>
    <property type="match status" value="1"/>
</dbReference>
<sequence length="60" mass="6716">MCSIGYGSNKKTRHMMPNGLRRLVVSNTRDVDLLLMHNNTFAAEIAANVSSKKRIAILEK</sequence>
<reference evidence="4 5" key="1">
    <citation type="journal article" date="2018" name="Mol. Biol. Evol.">
        <title>Broad Genomic Sampling Reveals a Smut Pathogenic Ancestry of the Fungal Clade Ustilaginomycotina.</title>
        <authorList>
            <person name="Kijpornyongpan T."/>
            <person name="Mondo S.J."/>
            <person name="Barry K."/>
            <person name="Sandor L."/>
            <person name="Lee J."/>
            <person name="Lipzen A."/>
            <person name="Pangilinan J."/>
            <person name="LaButti K."/>
            <person name="Hainaut M."/>
            <person name="Henrissat B."/>
            <person name="Grigoriev I.V."/>
            <person name="Spatafora J.W."/>
            <person name="Aime M.C."/>
        </authorList>
    </citation>
    <scope>NUCLEOTIDE SEQUENCE [LARGE SCALE GENOMIC DNA]</scope>
    <source>
        <strain evidence="4 5">MCA 4718</strain>
    </source>
</reference>
<comment type="similarity">
    <text evidence="1">Belongs to the eukaryotic ribosomal protein eL32 family.</text>
</comment>
<gene>
    <name evidence="4" type="ORF">BCV69DRAFT_282875</name>
</gene>
<dbReference type="GeneID" id="37014243"/>
<organism evidence="4 5">
    <name type="scientific">Pseudomicrostroma glucosiphilum</name>
    <dbReference type="NCBI Taxonomy" id="1684307"/>
    <lineage>
        <taxon>Eukaryota</taxon>
        <taxon>Fungi</taxon>
        <taxon>Dikarya</taxon>
        <taxon>Basidiomycota</taxon>
        <taxon>Ustilaginomycotina</taxon>
        <taxon>Exobasidiomycetes</taxon>
        <taxon>Microstromatales</taxon>
        <taxon>Microstromatales incertae sedis</taxon>
        <taxon>Pseudomicrostroma</taxon>
    </lineage>
</organism>
<dbReference type="RefSeq" id="XP_025347813.1">
    <property type="nucleotide sequence ID" value="XM_025492509.1"/>
</dbReference>
<name>A0A316U8F4_9BASI</name>
<dbReference type="Proteomes" id="UP000245942">
    <property type="component" value="Unassembled WGS sequence"/>
</dbReference>
<dbReference type="SMART" id="SM01393">
    <property type="entry name" value="Ribosomal_L32e"/>
    <property type="match status" value="1"/>
</dbReference>
<dbReference type="GO" id="GO:0003735">
    <property type="term" value="F:structural constituent of ribosome"/>
    <property type="evidence" value="ECO:0007669"/>
    <property type="project" value="InterPro"/>
</dbReference>
<dbReference type="InterPro" id="IPR036351">
    <property type="entry name" value="Ribosomal_eL32_sf"/>
</dbReference>